<dbReference type="EMBL" id="OVEO01000013">
    <property type="protein sequence ID" value="SPR00033.1"/>
    <property type="molecule type" value="Genomic_DNA"/>
</dbReference>
<keyword evidence="1" id="KW-0496">Mitochondrion</keyword>
<organism evidence="1 2">
    <name type="scientific">Plasmodiophora brassicae</name>
    <name type="common">Clubroot disease agent</name>
    <dbReference type="NCBI Taxonomy" id="37360"/>
    <lineage>
        <taxon>Eukaryota</taxon>
        <taxon>Sar</taxon>
        <taxon>Rhizaria</taxon>
        <taxon>Endomyxa</taxon>
        <taxon>Phytomyxea</taxon>
        <taxon>Plasmodiophorida</taxon>
        <taxon>Plasmodiophoridae</taxon>
        <taxon>Plasmodiophora</taxon>
    </lineage>
</organism>
<proteinExistence type="predicted"/>
<geneLocation type="mitochondrion" evidence="1"/>
<gene>
    <name evidence="1" type="ORF">PLBR_LOCUS7248</name>
</gene>
<protein>
    <submittedName>
        <fullName evidence="1">Uncharacterized protein</fullName>
    </submittedName>
</protein>
<accession>A0A3P3YIJ8</accession>
<dbReference type="Proteomes" id="UP000290189">
    <property type="component" value="Unassembled WGS sequence"/>
</dbReference>
<name>A0A3P3YIJ8_PLABS</name>
<evidence type="ECO:0000313" key="2">
    <source>
        <dbReference type="Proteomes" id="UP000290189"/>
    </source>
</evidence>
<evidence type="ECO:0000313" key="1">
    <source>
        <dbReference type="EMBL" id="SPR00033.1"/>
    </source>
</evidence>
<reference evidence="1 2" key="1">
    <citation type="submission" date="2018-03" db="EMBL/GenBank/DDBJ databases">
        <authorList>
            <person name="Fogelqvist J."/>
        </authorList>
    </citation>
    <scope>NUCLEOTIDE SEQUENCE [LARGE SCALE GENOMIC DNA]</scope>
</reference>
<dbReference type="AlphaFoldDB" id="A0A3P3YIJ8"/>
<sequence length="71" mass="8056">MVQVLKIDATFDFDVLRRGVSVESAIAANLLSLSVRGGRRVNMFIRLCINRRHLPTIFDLCVLLMLQPRSV</sequence>